<dbReference type="InParanoid" id="A0A3N4LBW2"/>
<feature type="region of interest" description="Disordered" evidence="1">
    <location>
        <begin position="60"/>
        <end position="91"/>
    </location>
</feature>
<dbReference type="OrthoDB" id="10607851at2759"/>
<dbReference type="EMBL" id="ML121572">
    <property type="protein sequence ID" value="RPB20384.1"/>
    <property type="molecule type" value="Genomic_DNA"/>
</dbReference>
<evidence type="ECO:0000313" key="3">
    <source>
        <dbReference type="Proteomes" id="UP000267821"/>
    </source>
</evidence>
<name>A0A3N4LBW2_9PEZI</name>
<organism evidence="2 3">
    <name type="scientific">Terfezia boudieri ATCC MYA-4762</name>
    <dbReference type="NCBI Taxonomy" id="1051890"/>
    <lineage>
        <taxon>Eukaryota</taxon>
        <taxon>Fungi</taxon>
        <taxon>Dikarya</taxon>
        <taxon>Ascomycota</taxon>
        <taxon>Pezizomycotina</taxon>
        <taxon>Pezizomycetes</taxon>
        <taxon>Pezizales</taxon>
        <taxon>Pezizaceae</taxon>
        <taxon>Terfezia</taxon>
    </lineage>
</organism>
<proteinExistence type="predicted"/>
<reference evidence="2 3" key="1">
    <citation type="journal article" date="2018" name="Nat. Ecol. Evol.">
        <title>Pezizomycetes genomes reveal the molecular basis of ectomycorrhizal truffle lifestyle.</title>
        <authorList>
            <person name="Murat C."/>
            <person name="Payen T."/>
            <person name="Noel B."/>
            <person name="Kuo A."/>
            <person name="Morin E."/>
            <person name="Chen J."/>
            <person name="Kohler A."/>
            <person name="Krizsan K."/>
            <person name="Balestrini R."/>
            <person name="Da Silva C."/>
            <person name="Montanini B."/>
            <person name="Hainaut M."/>
            <person name="Levati E."/>
            <person name="Barry K.W."/>
            <person name="Belfiori B."/>
            <person name="Cichocki N."/>
            <person name="Clum A."/>
            <person name="Dockter R.B."/>
            <person name="Fauchery L."/>
            <person name="Guy J."/>
            <person name="Iotti M."/>
            <person name="Le Tacon F."/>
            <person name="Lindquist E.A."/>
            <person name="Lipzen A."/>
            <person name="Malagnac F."/>
            <person name="Mello A."/>
            <person name="Molinier V."/>
            <person name="Miyauchi S."/>
            <person name="Poulain J."/>
            <person name="Riccioni C."/>
            <person name="Rubini A."/>
            <person name="Sitrit Y."/>
            <person name="Splivallo R."/>
            <person name="Traeger S."/>
            <person name="Wang M."/>
            <person name="Zifcakova L."/>
            <person name="Wipf D."/>
            <person name="Zambonelli A."/>
            <person name="Paolocci F."/>
            <person name="Nowrousian M."/>
            <person name="Ottonello S."/>
            <person name="Baldrian P."/>
            <person name="Spatafora J.W."/>
            <person name="Henrissat B."/>
            <person name="Nagy L.G."/>
            <person name="Aury J.M."/>
            <person name="Wincker P."/>
            <person name="Grigoriev I.V."/>
            <person name="Bonfante P."/>
            <person name="Martin F.M."/>
        </authorList>
    </citation>
    <scope>NUCLEOTIDE SEQUENCE [LARGE SCALE GENOMIC DNA]</scope>
    <source>
        <strain evidence="2 3">ATCC MYA-4762</strain>
    </source>
</reference>
<accession>A0A3N4LBW2</accession>
<sequence length="148" mass="16982">MEAERTWKTVSQVKFSQLMGLERELAEVKKQLTLLAVSLGVGTPEQVAEAKRTINTRRGRVEEEKRKQEELKKVEKKRREEEATRKQEGLNREEAIRLARQASKLKESQEKAREACEATCYGARLAGVGVYELLRTSIDMSQFDELEA</sequence>
<evidence type="ECO:0000313" key="2">
    <source>
        <dbReference type="EMBL" id="RPB20384.1"/>
    </source>
</evidence>
<gene>
    <name evidence="2" type="ORF">L211DRAFT_852340</name>
</gene>
<protein>
    <submittedName>
        <fullName evidence="2">Uncharacterized protein</fullName>
    </submittedName>
</protein>
<dbReference type="AlphaFoldDB" id="A0A3N4LBW2"/>
<evidence type="ECO:0000256" key="1">
    <source>
        <dbReference type="SAM" id="MobiDB-lite"/>
    </source>
</evidence>
<dbReference type="Proteomes" id="UP000267821">
    <property type="component" value="Unassembled WGS sequence"/>
</dbReference>
<keyword evidence="3" id="KW-1185">Reference proteome</keyword>